<feature type="transmembrane region" description="Helical" evidence="3">
    <location>
        <begin position="67"/>
        <end position="89"/>
    </location>
</feature>
<evidence type="ECO:0000256" key="1">
    <source>
        <dbReference type="ARBA" id="ARBA00022729"/>
    </source>
</evidence>
<evidence type="ECO:0000256" key="2">
    <source>
        <dbReference type="SAM" id="MobiDB-lite"/>
    </source>
</evidence>
<dbReference type="EMBL" id="CP053716">
    <property type="protein sequence ID" value="QKF07669.1"/>
    <property type="molecule type" value="Genomic_DNA"/>
</dbReference>
<proteinExistence type="predicted"/>
<accession>A0A6M8J8H0</accession>
<dbReference type="KEGG" id="bwa:HLV38_05730"/>
<gene>
    <name evidence="5" type="ORF">HLV38_05730</name>
</gene>
<evidence type="ECO:0000313" key="6">
    <source>
        <dbReference type="Proteomes" id="UP000503297"/>
    </source>
</evidence>
<sequence>MESNATAPQKGTPAVAIAGLVIGILAALTSFIPIINNVSFILALVGAVLGVVGVIQTKGGKRGGKGLAITALVVNIVAIVMVLATQALFSAAIDSAMESTKATNVASQSAETASEQKSEAAPAEKSKKKGREYAVTIDSAKVVESKYQKGTKIMVITYSWTNTEEKDSAFISTLSARAFQNGVELKHSLMFDKEGTDATAQVKPGTAVQTQMGFELADSSEVTAEVKPIISLNGDKDILDTKTFSVE</sequence>
<protein>
    <submittedName>
        <fullName evidence="5">DUF5067 domain-containing protein</fullName>
    </submittedName>
</protein>
<evidence type="ECO:0000313" key="5">
    <source>
        <dbReference type="EMBL" id="QKF07669.1"/>
    </source>
</evidence>
<organism evidence="5 6">
    <name type="scientific">Berryella wangjianweii</name>
    <dbReference type="NCBI Taxonomy" id="2734634"/>
    <lineage>
        <taxon>Bacteria</taxon>
        <taxon>Bacillati</taxon>
        <taxon>Actinomycetota</taxon>
        <taxon>Coriobacteriia</taxon>
        <taxon>Eggerthellales</taxon>
        <taxon>Eggerthellaceae</taxon>
        <taxon>Berryella</taxon>
    </lineage>
</organism>
<keyword evidence="3" id="KW-0812">Transmembrane</keyword>
<name>A0A6M8J8H0_9ACTN</name>
<keyword evidence="3" id="KW-0472">Membrane</keyword>
<dbReference type="Gene3D" id="2.60.40.1240">
    <property type="match status" value="1"/>
</dbReference>
<feature type="compositionally biased region" description="Basic and acidic residues" evidence="2">
    <location>
        <begin position="114"/>
        <end position="125"/>
    </location>
</feature>
<reference evidence="6" key="1">
    <citation type="submission" date="2020-05" db="EMBL/GenBank/DDBJ databases">
        <title>Novel species in genus Nocardioides.</title>
        <authorList>
            <person name="Zhang G."/>
        </authorList>
    </citation>
    <scope>NUCLEOTIDE SEQUENCE [LARGE SCALE GENOMIC DNA]</scope>
    <source>
        <strain evidence="6">zg-1050</strain>
    </source>
</reference>
<dbReference type="InterPro" id="IPR031989">
    <property type="entry name" value="DUF5067"/>
</dbReference>
<keyword evidence="3" id="KW-1133">Transmembrane helix</keyword>
<evidence type="ECO:0000256" key="3">
    <source>
        <dbReference type="SAM" id="Phobius"/>
    </source>
</evidence>
<evidence type="ECO:0000259" key="4">
    <source>
        <dbReference type="Pfam" id="PF16729"/>
    </source>
</evidence>
<dbReference type="InterPro" id="IPR029050">
    <property type="entry name" value="Immunoprotect_excell_Ig-like"/>
</dbReference>
<dbReference type="AlphaFoldDB" id="A0A6M8J8H0"/>
<dbReference type="Proteomes" id="UP000503297">
    <property type="component" value="Chromosome"/>
</dbReference>
<feature type="region of interest" description="Disordered" evidence="2">
    <location>
        <begin position="107"/>
        <end position="126"/>
    </location>
</feature>
<dbReference type="RefSeq" id="WP_173164993.1">
    <property type="nucleotide sequence ID" value="NZ_CP053716.1"/>
</dbReference>
<feature type="domain" description="DUF5067" evidence="4">
    <location>
        <begin position="109"/>
        <end position="227"/>
    </location>
</feature>
<feature type="transmembrane region" description="Helical" evidence="3">
    <location>
        <begin position="38"/>
        <end position="55"/>
    </location>
</feature>
<feature type="transmembrane region" description="Helical" evidence="3">
    <location>
        <begin position="12"/>
        <end position="32"/>
    </location>
</feature>
<keyword evidence="1" id="KW-0732">Signal</keyword>
<keyword evidence="6" id="KW-1185">Reference proteome</keyword>
<dbReference type="Pfam" id="PF16729">
    <property type="entry name" value="DUF5067"/>
    <property type="match status" value="1"/>
</dbReference>